<keyword evidence="3" id="KW-0472">Membrane</keyword>
<dbReference type="PANTHER" id="PTHR42734">
    <property type="entry name" value="METAL TRANSPORT SYSTEM ATP-BINDING PROTEIN TM_0124-RELATED"/>
    <property type="match status" value="1"/>
</dbReference>
<keyword evidence="3" id="KW-1003">Cell membrane</keyword>
<comment type="caution">
    <text evidence="7">The sequence shown here is derived from an EMBL/GenBank/DDBJ whole genome shotgun (WGS) entry which is preliminary data.</text>
</comment>
<dbReference type="InterPro" id="IPR027417">
    <property type="entry name" value="P-loop_NTPase"/>
</dbReference>
<dbReference type="Proteomes" id="UP000484255">
    <property type="component" value="Unassembled WGS sequence"/>
</dbReference>
<dbReference type="InterPro" id="IPR050153">
    <property type="entry name" value="Metal_Ion_Import_ABC"/>
</dbReference>
<dbReference type="GO" id="GO:0005524">
    <property type="term" value="F:ATP binding"/>
    <property type="evidence" value="ECO:0007669"/>
    <property type="project" value="UniProtKB-KW"/>
</dbReference>
<keyword evidence="8" id="KW-1185">Reference proteome</keyword>
<dbReference type="SUPFAM" id="SSF52540">
    <property type="entry name" value="P-loop containing nucleoside triphosphate hydrolases"/>
    <property type="match status" value="1"/>
</dbReference>
<organism evidence="7 8">
    <name type="scientific">Ideonella livida</name>
    <dbReference type="NCBI Taxonomy" id="2707176"/>
    <lineage>
        <taxon>Bacteria</taxon>
        <taxon>Pseudomonadati</taxon>
        <taxon>Pseudomonadota</taxon>
        <taxon>Betaproteobacteria</taxon>
        <taxon>Burkholderiales</taxon>
        <taxon>Sphaerotilaceae</taxon>
        <taxon>Ideonella</taxon>
    </lineage>
</organism>
<dbReference type="PANTHER" id="PTHR42734:SF5">
    <property type="entry name" value="IRON TRANSPORT SYSTEM ATP-BINDING PROTEIN HI_0361-RELATED"/>
    <property type="match status" value="1"/>
</dbReference>
<dbReference type="SMART" id="SM00382">
    <property type="entry name" value="AAA"/>
    <property type="match status" value="1"/>
</dbReference>
<keyword evidence="4" id="KW-0547">Nucleotide-binding</keyword>
<keyword evidence="2" id="KW-0813">Transport</keyword>
<dbReference type="InterPro" id="IPR017871">
    <property type="entry name" value="ABC_transporter-like_CS"/>
</dbReference>
<dbReference type="RefSeq" id="WP_163457605.1">
    <property type="nucleotide sequence ID" value="NZ_JAAGOH010000011.1"/>
</dbReference>
<evidence type="ECO:0000256" key="4">
    <source>
        <dbReference type="ARBA" id="ARBA00022741"/>
    </source>
</evidence>
<dbReference type="PROSITE" id="PS00211">
    <property type="entry name" value="ABC_TRANSPORTER_1"/>
    <property type="match status" value="1"/>
</dbReference>
<dbReference type="PROSITE" id="PS50893">
    <property type="entry name" value="ABC_TRANSPORTER_2"/>
    <property type="match status" value="1"/>
</dbReference>
<evidence type="ECO:0000256" key="3">
    <source>
        <dbReference type="ARBA" id="ARBA00022475"/>
    </source>
</evidence>
<dbReference type="AlphaFoldDB" id="A0A7C9PH34"/>
<gene>
    <name evidence="7" type="ORF">G3A44_11215</name>
</gene>
<protein>
    <submittedName>
        <fullName evidence="7">ATP-binding cassette domain-containing protein</fullName>
    </submittedName>
</protein>
<dbReference type="Pfam" id="PF00005">
    <property type="entry name" value="ABC_tran"/>
    <property type="match status" value="1"/>
</dbReference>
<proteinExistence type="inferred from homology"/>
<evidence type="ECO:0000256" key="1">
    <source>
        <dbReference type="ARBA" id="ARBA00005417"/>
    </source>
</evidence>
<evidence type="ECO:0000259" key="6">
    <source>
        <dbReference type="PROSITE" id="PS50893"/>
    </source>
</evidence>
<sequence>MSVAEAGLALQGLAAWQAGRQVAGPVHGTLAIGSFTALVGANGAGKGSLLQALQAAWVAGPGAARPGWWSRLGALAGRQASASRSQAGGAAFAGRVQWQPPPGGSALHPRLVVLPQQHGVDRSLPLTVWDLLLMGFWPRLGAWRPLDAAHRRQAQAVLEDFGLGGLAPRLLAELSGGQFQRLRLARLALMDPAILLLDEPFTALDEAGSAWLLTRLQTWAAEGRIVLAVLHDLALARRAVPQALWLEQGRVRAWGPADQVLAPHRADAGLSDAGAVHG</sequence>
<dbReference type="Gene3D" id="3.40.50.300">
    <property type="entry name" value="P-loop containing nucleotide triphosphate hydrolases"/>
    <property type="match status" value="1"/>
</dbReference>
<reference evidence="7 8" key="1">
    <citation type="submission" date="2020-02" db="EMBL/GenBank/DDBJ databases">
        <title>Ideonella bacterium strain TBM-1.</title>
        <authorList>
            <person name="Chen W.-M."/>
        </authorList>
    </citation>
    <scope>NUCLEOTIDE SEQUENCE [LARGE SCALE GENOMIC DNA]</scope>
    <source>
        <strain evidence="7 8">TBM-1</strain>
    </source>
</reference>
<dbReference type="InterPro" id="IPR003439">
    <property type="entry name" value="ABC_transporter-like_ATP-bd"/>
</dbReference>
<evidence type="ECO:0000313" key="7">
    <source>
        <dbReference type="EMBL" id="NDY91756.1"/>
    </source>
</evidence>
<dbReference type="GO" id="GO:0016887">
    <property type="term" value="F:ATP hydrolysis activity"/>
    <property type="evidence" value="ECO:0007669"/>
    <property type="project" value="InterPro"/>
</dbReference>
<feature type="domain" description="ABC transporter" evidence="6">
    <location>
        <begin position="8"/>
        <end position="273"/>
    </location>
</feature>
<comment type="similarity">
    <text evidence="1">Belongs to the ABC transporter superfamily.</text>
</comment>
<dbReference type="InterPro" id="IPR003593">
    <property type="entry name" value="AAA+_ATPase"/>
</dbReference>
<keyword evidence="5 7" id="KW-0067">ATP-binding</keyword>
<accession>A0A7C9PH34</accession>
<evidence type="ECO:0000256" key="5">
    <source>
        <dbReference type="ARBA" id="ARBA00022840"/>
    </source>
</evidence>
<dbReference type="EMBL" id="JAAGOH010000011">
    <property type="protein sequence ID" value="NDY91756.1"/>
    <property type="molecule type" value="Genomic_DNA"/>
</dbReference>
<evidence type="ECO:0000313" key="8">
    <source>
        <dbReference type="Proteomes" id="UP000484255"/>
    </source>
</evidence>
<name>A0A7C9PH34_9BURK</name>
<evidence type="ECO:0000256" key="2">
    <source>
        <dbReference type="ARBA" id="ARBA00022448"/>
    </source>
</evidence>